<reference evidence="2" key="1">
    <citation type="journal article" date="2020" name="Front. Microbiol.">
        <title>Gene regulatory networks of Penicillium echinulatum 2HH and Penicillium oxalicum 114-2 inferred by a computational biology approach.</title>
        <authorList>
            <person name="Lenz A.R."/>
            <person name="Galan-Vasquez E."/>
            <person name="Balbinot E."/>
            <person name="De Abreu F.P."/>
            <person name="De Oliveira N.S."/>
            <person name="Da Rosa L.O."/>
            <person name="De Avila E Silva S."/>
            <person name="Camassola M."/>
            <person name="Dillon A.J.P."/>
            <person name="Perez-Rueda E."/>
        </authorList>
    </citation>
    <scope>NUCLEOTIDE SEQUENCE</scope>
    <source>
        <strain evidence="2">S1M29</strain>
    </source>
</reference>
<accession>A0A8J8VWQ8</accession>
<proteinExistence type="predicted"/>
<dbReference type="Proteomes" id="UP000631181">
    <property type="component" value="Unassembled WGS sequence"/>
</dbReference>
<name>A0A8J8VWQ8_9EURO</name>
<comment type="caution">
    <text evidence="2">The sequence shown here is derived from an EMBL/GenBank/DDBJ whole genome shotgun (WGS) entry which is preliminary data.</text>
</comment>
<organism evidence="2 3">
    <name type="scientific">Penicillium ucsense</name>
    <dbReference type="NCBI Taxonomy" id="2839758"/>
    <lineage>
        <taxon>Eukaryota</taxon>
        <taxon>Fungi</taxon>
        <taxon>Dikarya</taxon>
        <taxon>Ascomycota</taxon>
        <taxon>Pezizomycotina</taxon>
        <taxon>Eurotiomycetes</taxon>
        <taxon>Eurotiomycetidae</taxon>
        <taxon>Eurotiales</taxon>
        <taxon>Aspergillaceae</taxon>
        <taxon>Penicillium</taxon>
    </lineage>
</organism>
<feature type="region of interest" description="Disordered" evidence="1">
    <location>
        <begin position="16"/>
        <end position="41"/>
    </location>
</feature>
<evidence type="ECO:0000313" key="2">
    <source>
        <dbReference type="EMBL" id="KAF7712916.1"/>
    </source>
</evidence>
<evidence type="ECO:0000256" key="1">
    <source>
        <dbReference type="SAM" id="MobiDB-lite"/>
    </source>
</evidence>
<dbReference type="EMBL" id="WIWV01000142">
    <property type="protein sequence ID" value="KAF7712916.1"/>
    <property type="molecule type" value="Genomic_DNA"/>
</dbReference>
<protein>
    <submittedName>
        <fullName evidence="2">Uncharacterized protein</fullName>
    </submittedName>
</protein>
<evidence type="ECO:0000313" key="3">
    <source>
        <dbReference type="Proteomes" id="UP000631181"/>
    </source>
</evidence>
<feature type="compositionally biased region" description="Polar residues" evidence="1">
    <location>
        <begin position="20"/>
        <end position="41"/>
    </location>
</feature>
<keyword evidence="3" id="KW-1185">Reference proteome</keyword>
<sequence length="210" mass="22949">MSESYTASSYYFTSASNSADGTTNATGHRYKTSSLTEPNGTTTIYTTRQELGHSPTFEEHHFNNRGQEYFALPGPGGTGTSAGGVRRIVDMDNDEAGGGAGATTETGGQFEFSAFEASTPRLEDGAAVPFGTKVVDVDTGAYDEHMHFYGDTTMRHHREVRDDAGRRFTRDVDFDPAGRAEMAHERRLFENPETGIRVEREGDVEVSQVI</sequence>
<gene>
    <name evidence="2" type="ORF">PECM_001927</name>
</gene>
<dbReference type="AlphaFoldDB" id="A0A8J8VWQ8"/>
<dbReference type="OrthoDB" id="4161095at2759"/>